<dbReference type="AlphaFoldDB" id="A0A3M7SR26"/>
<protein>
    <submittedName>
        <fullName evidence="2">Uncharacterized protein</fullName>
    </submittedName>
</protein>
<sequence length="94" mass="11058">MTFATFAWSKSISSVHSNTHILIKIYFDSSCETMGLWDYVDHVDSRAYLLEIFGICWLLDLCILCLYVRQIKFTCSWCLYWIRPEFTLSIAESP</sequence>
<reference evidence="2 3" key="1">
    <citation type="journal article" date="2018" name="Sci. Rep.">
        <title>Genomic signatures of local adaptation to the degree of environmental predictability in rotifers.</title>
        <authorList>
            <person name="Franch-Gras L."/>
            <person name="Hahn C."/>
            <person name="Garcia-Roger E.M."/>
            <person name="Carmona M.J."/>
            <person name="Serra M."/>
            <person name="Gomez A."/>
        </authorList>
    </citation>
    <scope>NUCLEOTIDE SEQUENCE [LARGE SCALE GENOMIC DNA]</scope>
    <source>
        <strain evidence="2">HYR1</strain>
    </source>
</reference>
<gene>
    <name evidence="2" type="ORF">BpHYR1_051681</name>
</gene>
<keyword evidence="1" id="KW-0472">Membrane</keyword>
<organism evidence="2 3">
    <name type="scientific">Brachionus plicatilis</name>
    <name type="common">Marine rotifer</name>
    <name type="synonym">Brachionus muelleri</name>
    <dbReference type="NCBI Taxonomy" id="10195"/>
    <lineage>
        <taxon>Eukaryota</taxon>
        <taxon>Metazoa</taxon>
        <taxon>Spiralia</taxon>
        <taxon>Gnathifera</taxon>
        <taxon>Rotifera</taxon>
        <taxon>Eurotatoria</taxon>
        <taxon>Monogononta</taxon>
        <taxon>Pseudotrocha</taxon>
        <taxon>Ploima</taxon>
        <taxon>Brachionidae</taxon>
        <taxon>Brachionus</taxon>
    </lineage>
</organism>
<evidence type="ECO:0000313" key="2">
    <source>
        <dbReference type="EMBL" id="RNA38090.1"/>
    </source>
</evidence>
<name>A0A3M7SR26_BRAPC</name>
<comment type="caution">
    <text evidence="2">The sequence shown here is derived from an EMBL/GenBank/DDBJ whole genome shotgun (WGS) entry which is preliminary data.</text>
</comment>
<proteinExistence type="predicted"/>
<accession>A0A3M7SR26</accession>
<evidence type="ECO:0000313" key="3">
    <source>
        <dbReference type="Proteomes" id="UP000276133"/>
    </source>
</evidence>
<keyword evidence="3" id="KW-1185">Reference proteome</keyword>
<dbReference type="Proteomes" id="UP000276133">
    <property type="component" value="Unassembled WGS sequence"/>
</dbReference>
<keyword evidence="1" id="KW-0812">Transmembrane</keyword>
<evidence type="ECO:0000256" key="1">
    <source>
        <dbReference type="SAM" id="Phobius"/>
    </source>
</evidence>
<feature type="transmembrane region" description="Helical" evidence="1">
    <location>
        <begin position="47"/>
        <end position="68"/>
    </location>
</feature>
<keyword evidence="1" id="KW-1133">Transmembrane helix</keyword>
<dbReference type="EMBL" id="REGN01000924">
    <property type="protein sequence ID" value="RNA38090.1"/>
    <property type="molecule type" value="Genomic_DNA"/>
</dbReference>